<feature type="transmembrane region" description="Helical" evidence="1">
    <location>
        <begin position="53"/>
        <end position="73"/>
    </location>
</feature>
<evidence type="ECO:0000313" key="3">
    <source>
        <dbReference type="Proteomes" id="UP000471465"/>
    </source>
</evidence>
<keyword evidence="3" id="KW-1185">Reference proteome</keyword>
<reference evidence="2 3" key="1">
    <citation type="submission" date="2019-09" db="EMBL/GenBank/DDBJ databases">
        <title>Draft genome sequence of Psychrobacter nivimaris LAMA 639, in search for biotechnological relevant genes.</title>
        <authorList>
            <person name="Lima A.O.S."/>
            <person name="Staloch B.E.K."/>
            <person name="Freitas R.C."/>
            <person name="Niero H."/>
            <person name="Silva M.A.C."/>
        </authorList>
    </citation>
    <scope>NUCLEOTIDE SEQUENCE [LARGE SCALE GENOMIC DNA]</scope>
    <source>
        <strain evidence="2 3">LAMA 639</strain>
    </source>
</reference>
<keyword evidence="1" id="KW-1133">Transmembrane helix</keyword>
<dbReference type="Proteomes" id="UP000471465">
    <property type="component" value="Unassembled WGS sequence"/>
</dbReference>
<evidence type="ECO:0000313" key="2">
    <source>
        <dbReference type="EMBL" id="KAF0569875.1"/>
    </source>
</evidence>
<keyword evidence="1" id="KW-0472">Membrane</keyword>
<organism evidence="2 3">
    <name type="scientific">Psychrobacter nivimaris</name>
    <dbReference type="NCBI Taxonomy" id="281738"/>
    <lineage>
        <taxon>Bacteria</taxon>
        <taxon>Pseudomonadati</taxon>
        <taxon>Pseudomonadota</taxon>
        <taxon>Gammaproteobacteria</taxon>
        <taxon>Moraxellales</taxon>
        <taxon>Moraxellaceae</taxon>
        <taxon>Psychrobacter</taxon>
    </lineage>
</organism>
<accession>A0A6N7C1S4</accession>
<name>A0A6N7C1S4_9GAMM</name>
<feature type="transmembrane region" description="Helical" evidence="1">
    <location>
        <begin position="27"/>
        <end position="47"/>
    </location>
</feature>
<gene>
    <name evidence="2" type="ORF">FQV37_2284</name>
</gene>
<feature type="transmembrane region" description="Helical" evidence="1">
    <location>
        <begin position="121"/>
        <end position="145"/>
    </location>
</feature>
<sequence>MKNKLNQPSHSLNESLAEYPKMKVTKLFLFVGALYELIIFPWIATLLSSDNSIGLLFILFFPVYLIAGGLFAMPTTLMMGKWHSYKEIYIQDGWWIRTFFMGVLINALFFVWFIFSKFGLVIWFSISLTGGVSAVLAGMSALPVLKENIEDVG</sequence>
<evidence type="ECO:0000256" key="1">
    <source>
        <dbReference type="SAM" id="Phobius"/>
    </source>
</evidence>
<comment type="caution">
    <text evidence="2">The sequence shown here is derived from an EMBL/GenBank/DDBJ whole genome shotgun (WGS) entry which is preliminary data.</text>
</comment>
<feature type="transmembrane region" description="Helical" evidence="1">
    <location>
        <begin position="94"/>
        <end position="115"/>
    </location>
</feature>
<dbReference type="EMBL" id="VZIZ01000005">
    <property type="protein sequence ID" value="KAF0569875.1"/>
    <property type="molecule type" value="Genomic_DNA"/>
</dbReference>
<proteinExistence type="predicted"/>
<protein>
    <submittedName>
        <fullName evidence="2">Uncharacterized protein</fullName>
    </submittedName>
</protein>
<dbReference type="AlphaFoldDB" id="A0A6N7C1S4"/>
<dbReference type="RefSeq" id="WP_134292684.1">
    <property type="nucleotide sequence ID" value="NZ_CAJHAL010000022.1"/>
</dbReference>
<keyword evidence="1" id="KW-0812">Transmembrane</keyword>